<dbReference type="AlphaFoldDB" id="A0A085W9N9"/>
<name>A0A085W9N9_9BACT</name>
<evidence type="ECO:0000313" key="2">
    <source>
        <dbReference type="EMBL" id="KFE64402.1"/>
    </source>
</evidence>
<feature type="region of interest" description="Disordered" evidence="1">
    <location>
        <begin position="158"/>
        <end position="178"/>
    </location>
</feature>
<dbReference type="RefSeq" id="WP_044194535.1">
    <property type="nucleotide sequence ID" value="NZ_JMCB01000014.1"/>
</dbReference>
<dbReference type="Proteomes" id="UP000028725">
    <property type="component" value="Unassembled WGS sequence"/>
</dbReference>
<dbReference type="OrthoDB" id="5523970at2"/>
<keyword evidence="3" id="KW-1185">Reference proteome</keyword>
<sequence length="178" mass="19838">MFNLLKIPGAARAISESPPVHRAIPEGTPLEQLRKELLELFAQENSNHHRMGEIYNHIVDQRLAEKAGYKDAPEYFSKHLADLSQSTLSTYGAVARVFSEPVARRFGVTCLQLLLRYKEIADLEVNPAEPGPTPIEVPDEKGVVSTLPFSQCSVEQMRRALQRKPASTKPLPPEVQPS</sequence>
<comment type="caution">
    <text evidence="2">The sequence shown here is derived from an EMBL/GenBank/DDBJ whole genome shotgun (WGS) entry which is preliminary data.</text>
</comment>
<accession>A0A085W9N9</accession>
<dbReference type="EMBL" id="JMCB01000014">
    <property type="protein sequence ID" value="KFE64402.1"/>
    <property type="molecule type" value="Genomic_DNA"/>
</dbReference>
<evidence type="ECO:0000256" key="1">
    <source>
        <dbReference type="SAM" id="MobiDB-lite"/>
    </source>
</evidence>
<reference evidence="2 3" key="1">
    <citation type="submission" date="2014-04" db="EMBL/GenBank/DDBJ databases">
        <title>Genome assembly of Hyalangium minutum DSM 14724.</title>
        <authorList>
            <person name="Sharma G."/>
            <person name="Subramanian S."/>
        </authorList>
    </citation>
    <scope>NUCLEOTIDE SEQUENCE [LARGE SCALE GENOMIC DNA]</scope>
    <source>
        <strain evidence="2 3">DSM 14724</strain>
    </source>
</reference>
<protein>
    <submittedName>
        <fullName evidence="2">Uncharacterized protein</fullName>
    </submittedName>
</protein>
<proteinExistence type="predicted"/>
<gene>
    <name evidence="2" type="ORF">DB31_2196</name>
</gene>
<organism evidence="2 3">
    <name type="scientific">Hyalangium minutum</name>
    <dbReference type="NCBI Taxonomy" id="394096"/>
    <lineage>
        <taxon>Bacteria</taxon>
        <taxon>Pseudomonadati</taxon>
        <taxon>Myxococcota</taxon>
        <taxon>Myxococcia</taxon>
        <taxon>Myxococcales</taxon>
        <taxon>Cystobacterineae</taxon>
        <taxon>Archangiaceae</taxon>
        <taxon>Hyalangium</taxon>
    </lineage>
</organism>
<evidence type="ECO:0000313" key="3">
    <source>
        <dbReference type="Proteomes" id="UP000028725"/>
    </source>
</evidence>